<gene>
    <name evidence="2" type="primary">Cnig_chr_X.g23956</name>
    <name evidence="2" type="ORF">B9Z55_023956</name>
</gene>
<keyword evidence="1" id="KW-1133">Transmembrane helix</keyword>
<evidence type="ECO:0000313" key="2">
    <source>
        <dbReference type="EMBL" id="PIC17864.1"/>
    </source>
</evidence>
<feature type="transmembrane region" description="Helical" evidence="1">
    <location>
        <begin position="12"/>
        <end position="31"/>
    </location>
</feature>
<proteinExistence type="predicted"/>
<protein>
    <submittedName>
        <fullName evidence="2">Uncharacterized protein</fullName>
    </submittedName>
</protein>
<comment type="caution">
    <text evidence="2">The sequence shown here is derived from an EMBL/GenBank/DDBJ whole genome shotgun (WGS) entry which is preliminary data.</text>
</comment>
<keyword evidence="3" id="KW-1185">Reference proteome</keyword>
<keyword evidence="1" id="KW-0472">Membrane</keyword>
<accession>A0A2G5SRX7</accession>
<reference evidence="3" key="1">
    <citation type="submission" date="2017-10" db="EMBL/GenBank/DDBJ databases">
        <title>Rapid genome shrinkage in a self-fertile nematode reveals novel sperm competition proteins.</title>
        <authorList>
            <person name="Yin D."/>
            <person name="Schwarz E.M."/>
            <person name="Thomas C.G."/>
            <person name="Felde R.L."/>
            <person name="Korf I.F."/>
            <person name="Cutter A.D."/>
            <person name="Schartner C.M."/>
            <person name="Ralston E.J."/>
            <person name="Meyer B.J."/>
            <person name="Haag E.S."/>
        </authorList>
    </citation>
    <scope>NUCLEOTIDE SEQUENCE [LARGE SCALE GENOMIC DNA]</scope>
    <source>
        <strain evidence="3">JU1422</strain>
    </source>
</reference>
<name>A0A2G5SRX7_9PELO</name>
<dbReference type="AlphaFoldDB" id="A0A2G5SRX7"/>
<evidence type="ECO:0000313" key="3">
    <source>
        <dbReference type="Proteomes" id="UP000230233"/>
    </source>
</evidence>
<dbReference type="EMBL" id="PDUG01000006">
    <property type="protein sequence ID" value="PIC17864.1"/>
    <property type="molecule type" value="Genomic_DNA"/>
</dbReference>
<organism evidence="2 3">
    <name type="scientific">Caenorhabditis nigoni</name>
    <dbReference type="NCBI Taxonomy" id="1611254"/>
    <lineage>
        <taxon>Eukaryota</taxon>
        <taxon>Metazoa</taxon>
        <taxon>Ecdysozoa</taxon>
        <taxon>Nematoda</taxon>
        <taxon>Chromadorea</taxon>
        <taxon>Rhabditida</taxon>
        <taxon>Rhabditina</taxon>
        <taxon>Rhabditomorpha</taxon>
        <taxon>Rhabditoidea</taxon>
        <taxon>Rhabditidae</taxon>
        <taxon>Peloderinae</taxon>
        <taxon>Caenorhabditis</taxon>
    </lineage>
</organism>
<keyword evidence="1" id="KW-0812">Transmembrane</keyword>
<evidence type="ECO:0000256" key="1">
    <source>
        <dbReference type="SAM" id="Phobius"/>
    </source>
</evidence>
<dbReference type="Proteomes" id="UP000230233">
    <property type="component" value="Chromosome X"/>
</dbReference>
<sequence length="109" mass="12034">MPVLMDHQLQSIIVNLYLPLCLTGLLALCGFDWQNGRAPAVVIIIITDSLFSSNRSWSQSDEASDFYTKSSPQFLRSADCFQKNVNMICHTDVVADPTVAICRLGGPEI</sequence>